<feature type="domain" description="UspA" evidence="3">
    <location>
        <begin position="157"/>
        <end position="281"/>
    </location>
</feature>
<dbReference type="SUPFAM" id="SSF52402">
    <property type="entry name" value="Adenine nucleotide alpha hydrolases-like"/>
    <property type="match status" value="2"/>
</dbReference>
<evidence type="ECO:0000313" key="4">
    <source>
        <dbReference type="EMBL" id="SFJ79755.1"/>
    </source>
</evidence>
<evidence type="ECO:0000313" key="5">
    <source>
        <dbReference type="Proteomes" id="UP000198635"/>
    </source>
</evidence>
<dbReference type="InterPro" id="IPR014729">
    <property type="entry name" value="Rossmann-like_a/b/a_fold"/>
</dbReference>
<feature type="transmembrane region" description="Helical" evidence="2">
    <location>
        <begin position="125"/>
        <end position="147"/>
    </location>
</feature>
<keyword evidence="2" id="KW-1133">Transmembrane helix</keyword>
<dbReference type="Pfam" id="PF00582">
    <property type="entry name" value="Usp"/>
    <property type="match status" value="2"/>
</dbReference>
<name>A0A1I3UA23_9BACT</name>
<dbReference type="InterPro" id="IPR006016">
    <property type="entry name" value="UspA"/>
</dbReference>
<proteinExistence type="inferred from homology"/>
<dbReference type="STRING" id="52560.SAMN04488082_10782"/>
<dbReference type="AlphaFoldDB" id="A0A1I3UA23"/>
<keyword evidence="2" id="KW-0472">Membrane</keyword>
<dbReference type="InterPro" id="IPR006015">
    <property type="entry name" value="Universal_stress_UspA"/>
</dbReference>
<keyword evidence="2" id="KW-0812">Transmembrane</keyword>
<dbReference type="RefSeq" id="WP_092374314.1">
    <property type="nucleotide sequence ID" value="NZ_FORX01000007.1"/>
</dbReference>
<organism evidence="4 5">
    <name type="scientific">Desulfomicrobium apsheronum</name>
    <dbReference type="NCBI Taxonomy" id="52560"/>
    <lineage>
        <taxon>Bacteria</taxon>
        <taxon>Pseudomonadati</taxon>
        <taxon>Thermodesulfobacteriota</taxon>
        <taxon>Desulfovibrionia</taxon>
        <taxon>Desulfovibrionales</taxon>
        <taxon>Desulfomicrobiaceae</taxon>
        <taxon>Desulfomicrobium</taxon>
    </lineage>
</organism>
<keyword evidence="5" id="KW-1185">Reference proteome</keyword>
<dbReference type="Proteomes" id="UP000198635">
    <property type="component" value="Unassembled WGS sequence"/>
</dbReference>
<reference evidence="5" key="1">
    <citation type="submission" date="2016-10" db="EMBL/GenBank/DDBJ databases">
        <authorList>
            <person name="Varghese N."/>
            <person name="Submissions S."/>
        </authorList>
    </citation>
    <scope>NUCLEOTIDE SEQUENCE [LARGE SCALE GENOMIC DNA]</scope>
    <source>
        <strain evidence="5">DSM 5918</strain>
    </source>
</reference>
<evidence type="ECO:0000256" key="1">
    <source>
        <dbReference type="ARBA" id="ARBA00008791"/>
    </source>
</evidence>
<evidence type="ECO:0000256" key="2">
    <source>
        <dbReference type="SAM" id="Phobius"/>
    </source>
</evidence>
<dbReference type="Gene3D" id="3.40.50.620">
    <property type="entry name" value="HUPs"/>
    <property type="match status" value="1"/>
</dbReference>
<comment type="similarity">
    <text evidence="1">Belongs to the universal stress protein A family.</text>
</comment>
<dbReference type="PRINTS" id="PR01438">
    <property type="entry name" value="UNVRSLSTRESS"/>
</dbReference>
<dbReference type="EMBL" id="FORX01000007">
    <property type="protein sequence ID" value="SFJ79755.1"/>
    <property type="molecule type" value="Genomic_DNA"/>
</dbReference>
<dbReference type="PANTHER" id="PTHR46268">
    <property type="entry name" value="STRESS RESPONSE PROTEIN NHAX"/>
    <property type="match status" value="1"/>
</dbReference>
<dbReference type="OrthoDB" id="5564966at2"/>
<protein>
    <submittedName>
        <fullName evidence="4">Nucleotide-binding universal stress protein, UspA family</fullName>
    </submittedName>
</protein>
<gene>
    <name evidence="4" type="ORF">SAMN04488082_10782</name>
</gene>
<sequence>MNRFSTSLLGEAKTLLLATDGSIFSDGALQEAIFFGQACGARLIALYVVKIDVESLKSANAKVTRAQQEIGPYMEDIRKMARDSGVECETVVVGSSVPEHAIVEQAMMREADVIIMGRHGRAGRLYLMVGSMTSKVIGLGFPMVLMLPKDFTMTGSHVLVAVDDSPNSRLAVEEALSLGICCVTLERLTFVAVARRESGLPEAEKMVEDICARGREKWPRIHFEAVAGVGHASNIIVRAAEERKVDMIMIGGMASGPLPKMFGGRVTKEVCGWAHCAVLVVTA</sequence>
<accession>A0A1I3UA23</accession>
<dbReference type="CDD" id="cd00293">
    <property type="entry name" value="USP-like"/>
    <property type="match status" value="2"/>
</dbReference>
<dbReference type="Gene3D" id="3.40.50.12370">
    <property type="match status" value="1"/>
</dbReference>
<dbReference type="PANTHER" id="PTHR46268:SF6">
    <property type="entry name" value="UNIVERSAL STRESS PROTEIN UP12"/>
    <property type="match status" value="1"/>
</dbReference>
<evidence type="ECO:0000259" key="3">
    <source>
        <dbReference type="Pfam" id="PF00582"/>
    </source>
</evidence>
<feature type="domain" description="UspA" evidence="3">
    <location>
        <begin position="13"/>
        <end position="138"/>
    </location>
</feature>